<keyword evidence="8 13" id="KW-0067">ATP-binding</keyword>
<dbReference type="PANTHER" id="PTHR24058:SF22">
    <property type="entry name" value="DUAL SPECIFICITY TYROSINE-PHOSPHORYLATION-REGULATED KINASE 4"/>
    <property type="match status" value="1"/>
</dbReference>
<dbReference type="PROSITE" id="PS00108">
    <property type="entry name" value="PROTEIN_KINASE_ST"/>
    <property type="match status" value="1"/>
</dbReference>
<dbReference type="SUPFAM" id="SSF56112">
    <property type="entry name" value="Protein kinase-like (PK-like)"/>
    <property type="match status" value="1"/>
</dbReference>
<comment type="catalytic activity">
    <reaction evidence="10">
        <text>L-seryl-[protein] + ATP = O-phospho-L-seryl-[protein] + ADP + H(+)</text>
        <dbReference type="Rhea" id="RHEA:17989"/>
        <dbReference type="Rhea" id="RHEA-COMP:9863"/>
        <dbReference type="Rhea" id="RHEA-COMP:11604"/>
        <dbReference type="ChEBI" id="CHEBI:15378"/>
        <dbReference type="ChEBI" id="CHEBI:29999"/>
        <dbReference type="ChEBI" id="CHEBI:30616"/>
        <dbReference type="ChEBI" id="CHEBI:83421"/>
        <dbReference type="ChEBI" id="CHEBI:456216"/>
        <dbReference type="EC" id="2.7.12.1"/>
    </reaction>
</comment>
<evidence type="ECO:0000256" key="8">
    <source>
        <dbReference type="ARBA" id="ARBA00022840"/>
    </source>
</evidence>
<dbReference type="Proteomes" id="UP000650833">
    <property type="component" value="Unassembled WGS sequence"/>
</dbReference>
<keyword evidence="9" id="KW-0539">Nucleus</keyword>
<keyword evidence="5" id="KW-0808">Transferase</keyword>
<dbReference type="AlphaFoldDB" id="A0A8H7RL16"/>
<dbReference type="SMART" id="SM00220">
    <property type="entry name" value="S_TKc"/>
    <property type="match status" value="1"/>
</dbReference>
<evidence type="ECO:0000256" key="13">
    <source>
        <dbReference type="PROSITE-ProRule" id="PRU10141"/>
    </source>
</evidence>
<feature type="compositionally biased region" description="Acidic residues" evidence="14">
    <location>
        <begin position="17"/>
        <end position="29"/>
    </location>
</feature>
<accession>A0A8H7RL16</accession>
<dbReference type="OrthoDB" id="9332038at2759"/>
<evidence type="ECO:0000256" key="5">
    <source>
        <dbReference type="ARBA" id="ARBA00022679"/>
    </source>
</evidence>
<feature type="compositionally biased region" description="Basic and acidic residues" evidence="14">
    <location>
        <begin position="30"/>
        <end position="45"/>
    </location>
</feature>
<keyword evidence="17" id="KW-1185">Reference proteome</keyword>
<comment type="catalytic activity">
    <reaction evidence="12">
        <text>L-tyrosyl-[protein] + ATP = O-phospho-L-tyrosyl-[protein] + ADP + H(+)</text>
        <dbReference type="Rhea" id="RHEA:10596"/>
        <dbReference type="Rhea" id="RHEA-COMP:10136"/>
        <dbReference type="Rhea" id="RHEA-COMP:20101"/>
        <dbReference type="ChEBI" id="CHEBI:15378"/>
        <dbReference type="ChEBI" id="CHEBI:30616"/>
        <dbReference type="ChEBI" id="CHEBI:46858"/>
        <dbReference type="ChEBI" id="CHEBI:61978"/>
        <dbReference type="ChEBI" id="CHEBI:456216"/>
        <dbReference type="EC" id="2.7.12.1"/>
    </reaction>
</comment>
<dbReference type="Pfam" id="PF00069">
    <property type="entry name" value="Pkinase"/>
    <property type="match status" value="1"/>
</dbReference>
<gene>
    <name evidence="16" type="ORF">INT46_002179</name>
</gene>
<dbReference type="InterPro" id="IPR042521">
    <property type="entry name" value="DYRK"/>
</dbReference>
<reference evidence="16" key="1">
    <citation type="submission" date="2020-12" db="EMBL/GenBank/DDBJ databases">
        <title>Metabolic potential, ecology and presence of endohyphal bacteria is reflected in genomic diversity of Mucoromycotina.</title>
        <authorList>
            <person name="Muszewska A."/>
            <person name="Okrasinska A."/>
            <person name="Steczkiewicz K."/>
            <person name="Drgas O."/>
            <person name="Orlowska M."/>
            <person name="Perlinska-Lenart U."/>
            <person name="Aleksandrzak-Piekarczyk T."/>
            <person name="Szatraj K."/>
            <person name="Zielenkiewicz U."/>
            <person name="Pilsyk S."/>
            <person name="Malc E."/>
            <person name="Mieczkowski P."/>
            <person name="Kruszewska J.S."/>
            <person name="Biernat P."/>
            <person name="Pawlowska J."/>
        </authorList>
    </citation>
    <scope>NUCLEOTIDE SEQUENCE</scope>
    <source>
        <strain evidence="16">CBS 226.32</strain>
    </source>
</reference>
<dbReference type="PROSITE" id="PS50011">
    <property type="entry name" value="PROTEIN_KINASE_DOM"/>
    <property type="match status" value="1"/>
</dbReference>
<dbReference type="GO" id="GO:0004674">
    <property type="term" value="F:protein serine/threonine kinase activity"/>
    <property type="evidence" value="ECO:0007669"/>
    <property type="project" value="UniProtKB-KW"/>
</dbReference>
<feature type="region of interest" description="Disordered" evidence="14">
    <location>
        <begin position="138"/>
        <end position="168"/>
    </location>
</feature>
<dbReference type="PANTHER" id="PTHR24058">
    <property type="entry name" value="DUAL SPECIFICITY PROTEIN KINASE"/>
    <property type="match status" value="1"/>
</dbReference>
<dbReference type="GO" id="GO:0005856">
    <property type="term" value="C:cytoskeleton"/>
    <property type="evidence" value="ECO:0007669"/>
    <property type="project" value="TreeGrafter"/>
</dbReference>
<feature type="domain" description="Protein kinase" evidence="15">
    <location>
        <begin position="576"/>
        <end position="880"/>
    </location>
</feature>
<evidence type="ECO:0000256" key="6">
    <source>
        <dbReference type="ARBA" id="ARBA00022741"/>
    </source>
</evidence>
<evidence type="ECO:0000259" key="15">
    <source>
        <dbReference type="PROSITE" id="PS50011"/>
    </source>
</evidence>
<dbReference type="InterPro" id="IPR000719">
    <property type="entry name" value="Prot_kinase_dom"/>
</dbReference>
<protein>
    <recommendedName>
        <fullName evidence="3">dual-specificity kinase</fullName>
        <ecNumber evidence="3">2.7.12.1</ecNumber>
    </recommendedName>
</protein>
<evidence type="ECO:0000256" key="9">
    <source>
        <dbReference type="ARBA" id="ARBA00023242"/>
    </source>
</evidence>
<comment type="catalytic activity">
    <reaction evidence="11">
        <text>L-threonyl-[protein] + ATP = O-phospho-L-threonyl-[protein] + ADP + H(+)</text>
        <dbReference type="Rhea" id="RHEA:46608"/>
        <dbReference type="Rhea" id="RHEA-COMP:11060"/>
        <dbReference type="Rhea" id="RHEA-COMP:11605"/>
        <dbReference type="ChEBI" id="CHEBI:15378"/>
        <dbReference type="ChEBI" id="CHEBI:30013"/>
        <dbReference type="ChEBI" id="CHEBI:30616"/>
        <dbReference type="ChEBI" id="CHEBI:61977"/>
        <dbReference type="ChEBI" id="CHEBI:456216"/>
        <dbReference type="EC" id="2.7.12.1"/>
    </reaction>
</comment>
<evidence type="ECO:0000256" key="1">
    <source>
        <dbReference type="ARBA" id="ARBA00004123"/>
    </source>
</evidence>
<comment type="similarity">
    <text evidence="2">Belongs to the protein kinase superfamily. CMGC Ser/Thr protein kinase family. MNB/DYRK subfamily.</text>
</comment>
<dbReference type="Gene3D" id="3.30.200.20">
    <property type="entry name" value="Phosphorylase Kinase, domain 1"/>
    <property type="match status" value="1"/>
</dbReference>
<dbReference type="Gene3D" id="1.10.510.10">
    <property type="entry name" value="Transferase(Phosphotransferase) domain 1"/>
    <property type="match status" value="1"/>
</dbReference>
<dbReference type="InterPro" id="IPR017441">
    <property type="entry name" value="Protein_kinase_ATP_BS"/>
</dbReference>
<dbReference type="EC" id="2.7.12.1" evidence="3"/>
<keyword evidence="6 13" id="KW-0547">Nucleotide-binding</keyword>
<feature type="region of interest" description="Disordered" evidence="14">
    <location>
        <begin position="1"/>
        <end position="45"/>
    </location>
</feature>
<evidence type="ECO:0000256" key="3">
    <source>
        <dbReference type="ARBA" id="ARBA00013203"/>
    </source>
</evidence>
<evidence type="ECO:0000256" key="2">
    <source>
        <dbReference type="ARBA" id="ARBA00008867"/>
    </source>
</evidence>
<comment type="subcellular location">
    <subcellularLocation>
        <location evidence="1">Nucleus</location>
    </subcellularLocation>
</comment>
<keyword evidence="4" id="KW-0723">Serine/threonine-protein kinase</keyword>
<comment type="caution">
    <text evidence="16">The sequence shown here is derived from an EMBL/GenBank/DDBJ whole genome shotgun (WGS) entry which is preliminary data.</text>
</comment>
<dbReference type="GO" id="GO:0005524">
    <property type="term" value="F:ATP binding"/>
    <property type="evidence" value="ECO:0007669"/>
    <property type="project" value="UniProtKB-UniRule"/>
</dbReference>
<dbReference type="GO" id="GO:0005634">
    <property type="term" value="C:nucleus"/>
    <property type="evidence" value="ECO:0007669"/>
    <property type="project" value="UniProtKB-SubCell"/>
</dbReference>
<feature type="binding site" evidence="13">
    <location>
        <position position="608"/>
    </location>
    <ligand>
        <name>ATP</name>
        <dbReference type="ChEBI" id="CHEBI:30616"/>
    </ligand>
</feature>
<dbReference type="GO" id="GO:0004712">
    <property type="term" value="F:protein serine/threonine/tyrosine kinase activity"/>
    <property type="evidence" value="ECO:0007669"/>
    <property type="project" value="UniProtKB-EC"/>
</dbReference>
<name>A0A8H7RL16_9FUNG</name>
<dbReference type="EMBL" id="JAEPRC010000049">
    <property type="protein sequence ID" value="KAG2212485.1"/>
    <property type="molecule type" value="Genomic_DNA"/>
</dbReference>
<dbReference type="InterPro" id="IPR050494">
    <property type="entry name" value="Ser_Thr_dual-spec_kinase"/>
</dbReference>
<evidence type="ECO:0000256" key="14">
    <source>
        <dbReference type="SAM" id="MobiDB-lite"/>
    </source>
</evidence>
<keyword evidence="7" id="KW-0418">Kinase</keyword>
<dbReference type="InterPro" id="IPR011009">
    <property type="entry name" value="Kinase-like_dom_sf"/>
</dbReference>
<dbReference type="FunFam" id="1.10.510.10:FF:000624">
    <property type="entry name" value="Mitogen-activated protein kinase"/>
    <property type="match status" value="1"/>
</dbReference>
<feature type="region of interest" description="Disordered" evidence="14">
    <location>
        <begin position="77"/>
        <end position="106"/>
    </location>
</feature>
<dbReference type="GO" id="GO:0005737">
    <property type="term" value="C:cytoplasm"/>
    <property type="evidence" value="ECO:0007669"/>
    <property type="project" value="TreeGrafter"/>
</dbReference>
<evidence type="ECO:0000256" key="10">
    <source>
        <dbReference type="ARBA" id="ARBA00049003"/>
    </source>
</evidence>
<evidence type="ECO:0000256" key="7">
    <source>
        <dbReference type="ARBA" id="ARBA00022777"/>
    </source>
</evidence>
<proteinExistence type="inferred from homology"/>
<evidence type="ECO:0000256" key="12">
    <source>
        <dbReference type="ARBA" id="ARBA00051680"/>
    </source>
</evidence>
<dbReference type="InterPro" id="IPR008271">
    <property type="entry name" value="Ser/Thr_kinase_AS"/>
</dbReference>
<feature type="compositionally biased region" description="Basic and acidic residues" evidence="14">
    <location>
        <begin position="77"/>
        <end position="86"/>
    </location>
</feature>
<evidence type="ECO:0000313" key="16">
    <source>
        <dbReference type="EMBL" id="KAG2212485.1"/>
    </source>
</evidence>
<evidence type="ECO:0000313" key="17">
    <source>
        <dbReference type="Proteomes" id="UP000650833"/>
    </source>
</evidence>
<organism evidence="16 17">
    <name type="scientific">Mucor plumbeus</name>
    <dbReference type="NCBI Taxonomy" id="97098"/>
    <lineage>
        <taxon>Eukaryota</taxon>
        <taxon>Fungi</taxon>
        <taxon>Fungi incertae sedis</taxon>
        <taxon>Mucoromycota</taxon>
        <taxon>Mucoromycotina</taxon>
        <taxon>Mucoromycetes</taxon>
        <taxon>Mucorales</taxon>
        <taxon>Mucorineae</taxon>
        <taxon>Mucoraceae</taxon>
        <taxon>Mucor</taxon>
    </lineage>
</organism>
<feature type="region of interest" description="Disordered" evidence="14">
    <location>
        <begin position="378"/>
        <end position="401"/>
    </location>
</feature>
<dbReference type="PROSITE" id="PS00107">
    <property type="entry name" value="PROTEIN_KINASE_ATP"/>
    <property type="match status" value="1"/>
</dbReference>
<evidence type="ECO:0000256" key="4">
    <source>
        <dbReference type="ARBA" id="ARBA00022527"/>
    </source>
</evidence>
<evidence type="ECO:0000256" key="11">
    <source>
        <dbReference type="ARBA" id="ARBA00049308"/>
    </source>
</evidence>
<dbReference type="Gene3D" id="3.30.10.30">
    <property type="entry name" value="DYRK"/>
    <property type="match status" value="1"/>
</dbReference>
<dbReference type="CDD" id="cd14210">
    <property type="entry name" value="PKc_DYRK"/>
    <property type="match status" value="1"/>
</dbReference>
<sequence>MTDHNNQLKPHNVNDLESSDGDQEEEEEDVAKQEKNSQEEHVEKSIKHCISNRRASVNLLDMTEFPSVQPNVINQKQSRDSLHENNKNNVNLLDKDSKNDCSKPLTTSLQKFDPLQKSTKQSSSSVIDTIAVDTKSTTKTMPTRLPTPRRAMNHTHQPADNTHTTTNTTTNNHLTIIAATTAVSDAPSIQLGPTPPSSPGRRVRHTSIARLAKPISRELGKANRDLAEFDPLISPVRDSKPIPVIADSKEDLLTLSPTTLPSKKGAHHTVSTEYSSITGDLMKQQQEKTSIKQCSSNTRIPLPKSIQQQQNNNKIAKDETPQIQEPTIITRSTAMHQVPNIPTATITAATTTTTTTTTTLATKLRKPEVIVPKSIKRLPSNPRKDISINYQRRPSFPTGANDILQDQLDRERKNSRRLSANLISAQGLISQPDDIIIDDHHHPIDGFSPLGINRTASHDSRMDKIHDRLQCLVDVRMPTENEEQLQQQQDEPVISEYKKEHGNTEVMSAKIALNKYRPFLSPFEKTEIMRYPAIYFVGSHAKKHQASTDETAHNYGYDDDKGDYHIAVKDHLNYRYEIVESLGKGSFGQVVKCKDHKLLGDNSFVAVKIIRNKKRFHAQAQTEVRILEKLMKWDPKNKHYNVRMMDSFYFRDHLCIVFECLSLNLYEILQQNSYQGFSMGLVKRFAYQILTSLKLLSEHNVIHCDLKPENILLKQPDRSGIRVIDYGSSCYSNEKVYTYIQSRFYRAPEVILGVDYGLPIDMWSTGCILAELYTGKPLFPGENEPDQLACIMQLLGVPNKDYLDRCTRKKQFFDMYDQPRKSINSKGKKRRPNSITFTEALKRSTYDNFDKDFGDFISRCLTWEPDERLKPIDALNHPWIRAMKK</sequence>